<name>A0AAD1DUK7_CHRID</name>
<gene>
    <name evidence="2" type="ORF">EG352_03570</name>
</gene>
<dbReference type="KEGG" id="cio:CEQ15_06905"/>
<organism evidence="2 3">
    <name type="scientific">Chryseobacterium indologenes</name>
    <name type="common">Flavobacterium indologenes</name>
    <dbReference type="NCBI Taxonomy" id="253"/>
    <lineage>
        <taxon>Bacteria</taxon>
        <taxon>Pseudomonadati</taxon>
        <taxon>Bacteroidota</taxon>
        <taxon>Flavobacteriia</taxon>
        <taxon>Flavobacteriales</taxon>
        <taxon>Weeksellaceae</taxon>
        <taxon>Chryseobacterium group</taxon>
        <taxon>Chryseobacterium</taxon>
    </lineage>
</organism>
<dbReference type="RefSeq" id="WP_060868639.1">
    <property type="nucleotide sequence ID" value="NZ_CP022058.2"/>
</dbReference>
<dbReference type="Gene3D" id="3.40.630.30">
    <property type="match status" value="1"/>
</dbReference>
<dbReference type="Pfam" id="PF00583">
    <property type="entry name" value="Acetyltransf_1"/>
    <property type="match status" value="1"/>
</dbReference>
<dbReference type="PROSITE" id="PS51186">
    <property type="entry name" value="GNAT"/>
    <property type="match status" value="1"/>
</dbReference>
<dbReference type="InterPro" id="IPR000182">
    <property type="entry name" value="GNAT_dom"/>
</dbReference>
<reference evidence="2 3" key="1">
    <citation type="submission" date="2018-11" db="EMBL/GenBank/DDBJ databases">
        <title>Proposal to divide the Flavobacteriaceae and reorganize its genera based on Amino Acid Identity values calculated from whole genome sequences.</title>
        <authorList>
            <person name="Nicholson A.C."/>
            <person name="Gulvik C.A."/>
            <person name="Whitney A.M."/>
            <person name="Humrighouse B.W."/>
            <person name="Bell M."/>
            <person name="Holmes B."/>
            <person name="Steigerwalt A.G."/>
            <person name="Villarma A."/>
            <person name="Sheth M."/>
            <person name="Batra D."/>
            <person name="Pryor J."/>
            <person name="Bernardet J.-F."/>
            <person name="Hugo C."/>
            <person name="Kampfer P."/>
            <person name="Newman J."/>
            <person name="McQuiston J.R."/>
        </authorList>
    </citation>
    <scope>NUCLEOTIDE SEQUENCE [LARGE SCALE GENOMIC DNA]</scope>
    <source>
        <strain evidence="2 3">H5559</strain>
    </source>
</reference>
<dbReference type="InterPro" id="IPR016181">
    <property type="entry name" value="Acyl_CoA_acyltransferase"/>
</dbReference>
<dbReference type="Proteomes" id="UP000269015">
    <property type="component" value="Chromosome"/>
</dbReference>
<dbReference type="AlphaFoldDB" id="A0AAD1DUK7"/>
<feature type="domain" description="N-acetyltransferase" evidence="1">
    <location>
        <begin position="1"/>
        <end position="166"/>
    </location>
</feature>
<evidence type="ECO:0000259" key="1">
    <source>
        <dbReference type="PROSITE" id="PS51186"/>
    </source>
</evidence>
<evidence type="ECO:0000313" key="3">
    <source>
        <dbReference type="Proteomes" id="UP000269015"/>
    </source>
</evidence>
<sequence>MIANTSLQDTDEVFEVYTIASDFKKKISGVQWPVFDRNMIETEIKEKRHWKILVDGAIACVWSITFDDHQVWEDRNADPSIYIHRIAANPNFRGQKFVEQIVDWAKNYAADNNKLYVRMDTTAGNQRLNDYYIQCGFSHLGPKKITDAEGRPAHYQNAIMELFQLEVEEEAPVIYKQVPRQ</sequence>
<accession>A0AAD1DUK7</accession>
<proteinExistence type="predicted"/>
<evidence type="ECO:0000313" key="2">
    <source>
        <dbReference type="EMBL" id="AZB16918.1"/>
    </source>
</evidence>
<dbReference type="EMBL" id="CP033930">
    <property type="protein sequence ID" value="AZB16918.1"/>
    <property type="molecule type" value="Genomic_DNA"/>
</dbReference>
<dbReference type="SUPFAM" id="SSF55729">
    <property type="entry name" value="Acyl-CoA N-acyltransferases (Nat)"/>
    <property type="match status" value="1"/>
</dbReference>
<protein>
    <submittedName>
        <fullName evidence="2">GNAT family N-acetyltransferase</fullName>
    </submittedName>
</protein>
<dbReference type="GO" id="GO:0016747">
    <property type="term" value="F:acyltransferase activity, transferring groups other than amino-acyl groups"/>
    <property type="evidence" value="ECO:0007669"/>
    <property type="project" value="InterPro"/>
</dbReference>